<evidence type="ECO:0000256" key="8">
    <source>
        <dbReference type="SAM" id="Phobius"/>
    </source>
</evidence>
<protein>
    <recommendedName>
        <fullName evidence="2">histidine kinase</fullName>
        <ecNumber evidence="2">2.7.13.3</ecNumber>
    </recommendedName>
</protein>
<accession>A0ABW5LCI7</accession>
<dbReference type="Gene3D" id="1.25.40.10">
    <property type="entry name" value="Tetratricopeptide repeat domain"/>
    <property type="match status" value="2"/>
</dbReference>
<proteinExistence type="predicted"/>
<dbReference type="PROSITE" id="PS50109">
    <property type="entry name" value="HIS_KIN"/>
    <property type="match status" value="1"/>
</dbReference>
<evidence type="ECO:0000256" key="1">
    <source>
        <dbReference type="ARBA" id="ARBA00000085"/>
    </source>
</evidence>
<keyword evidence="8" id="KW-1133">Transmembrane helix</keyword>
<dbReference type="Gene3D" id="3.30.565.10">
    <property type="entry name" value="Histidine kinase-like ATPase, C-terminal domain"/>
    <property type="match status" value="1"/>
</dbReference>
<feature type="coiled-coil region" evidence="7">
    <location>
        <begin position="336"/>
        <end position="363"/>
    </location>
</feature>
<comment type="caution">
    <text evidence="11">The sequence shown here is derived from an EMBL/GenBank/DDBJ whole genome shotgun (WGS) entry which is preliminary data.</text>
</comment>
<dbReference type="CDD" id="cd17546">
    <property type="entry name" value="REC_hyHK_CKI1_RcsC-like"/>
    <property type="match status" value="1"/>
</dbReference>
<evidence type="ECO:0000256" key="5">
    <source>
        <dbReference type="PROSITE-ProRule" id="PRU00169"/>
    </source>
</evidence>
<dbReference type="Pfam" id="PF00072">
    <property type="entry name" value="Response_reg"/>
    <property type="match status" value="1"/>
</dbReference>
<dbReference type="SMART" id="SM00028">
    <property type="entry name" value="TPR"/>
    <property type="match status" value="5"/>
</dbReference>
<sequence length="729" mass="84127">MRKVILFIYFIFSIPYLVYTQQESRFPINDSLQYLIDTSNNLTFEYKIKESLEYAIKAANYAHELGNDHYKSEAYYLMAYNYETLVDYKNAELYFRKSLEYAEKANDSLLILWNNNGLGNVYSDGYKDLEKSLSFYNKATELGKSLNNSQEYMTPVINLAWTYIDAKEYDKAIPYLEEAEKLVIENRDIEGYCEVYYLKGRLALSQNKYTEAEDYFQESIEIAEKHNMLLELSYLYEARAEMHEKMGNLGEAYKDIKRYQEYKDQVYNKEKLKQIEVARVSFNVDEYKRELEITKTEREYQAKMAKNNRTITIISVAGLIFLFATAFFLFIGYRSKKKLSDVLKDKNVQLIEAKAEAEKLTQVKSQFISTVSHELRTPLYGVVGITSLLLEDEDVLEKHRQLLGSLKFSGDYLLNLINNVLQISKIESNKVRLAKTPTNLFKLSQNLLNSFEYQAKSKNNELVLEVPNDLPDSLNVDSLRLSEILINLIGNASKFTENGKIWLRIKILNKEDNTILIRYEVEDSGVGIPEDKKDFVFEKFSQVDRESNNVEGTGLGLSIVKNLLKMMDSQVFLESNEGRGAKFYFDLELEILEEGEEATTTDRNSGATNVYRRILVAEDNKINQIVTKNLLGLIGYDCVIVENGFNAIQMVKKEDFDLILMDLNMPYLNGSEATKRIREFDKTTPIIALTAAELGEVQEECLAIGMNDIINKPLNKNDLRDIIAKNLLP</sequence>
<dbReference type="SMART" id="SM00388">
    <property type="entry name" value="HisKA"/>
    <property type="match status" value="1"/>
</dbReference>
<organism evidence="11 12">
    <name type="scientific">Aquimarina rubra</name>
    <dbReference type="NCBI Taxonomy" id="1920033"/>
    <lineage>
        <taxon>Bacteria</taxon>
        <taxon>Pseudomonadati</taxon>
        <taxon>Bacteroidota</taxon>
        <taxon>Flavobacteriia</taxon>
        <taxon>Flavobacteriales</taxon>
        <taxon>Flavobacteriaceae</taxon>
        <taxon>Aquimarina</taxon>
    </lineage>
</organism>
<dbReference type="Gene3D" id="3.40.50.2300">
    <property type="match status" value="1"/>
</dbReference>
<dbReference type="SUPFAM" id="SSF55874">
    <property type="entry name" value="ATPase domain of HSP90 chaperone/DNA topoisomerase II/histidine kinase"/>
    <property type="match status" value="1"/>
</dbReference>
<reference evidence="12" key="1">
    <citation type="journal article" date="2019" name="Int. J. Syst. Evol. Microbiol.">
        <title>The Global Catalogue of Microorganisms (GCM) 10K type strain sequencing project: providing services to taxonomists for standard genome sequencing and annotation.</title>
        <authorList>
            <consortium name="The Broad Institute Genomics Platform"/>
            <consortium name="The Broad Institute Genome Sequencing Center for Infectious Disease"/>
            <person name="Wu L."/>
            <person name="Ma J."/>
        </authorList>
    </citation>
    <scope>NUCLEOTIDE SEQUENCE [LARGE SCALE GENOMIC DNA]</scope>
    <source>
        <strain evidence="12">KCTC 52274</strain>
    </source>
</reference>
<dbReference type="InterPro" id="IPR011006">
    <property type="entry name" value="CheY-like_superfamily"/>
</dbReference>
<evidence type="ECO:0000256" key="6">
    <source>
        <dbReference type="PROSITE-ProRule" id="PRU00339"/>
    </source>
</evidence>
<dbReference type="InterPro" id="IPR019734">
    <property type="entry name" value="TPR_rpt"/>
</dbReference>
<evidence type="ECO:0000256" key="3">
    <source>
        <dbReference type="ARBA" id="ARBA00022553"/>
    </source>
</evidence>
<dbReference type="InterPro" id="IPR003594">
    <property type="entry name" value="HATPase_dom"/>
</dbReference>
<dbReference type="InterPro" id="IPR036097">
    <property type="entry name" value="HisK_dim/P_sf"/>
</dbReference>
<evidence type="ECO:0000256" key="2">
    <source>
        <dbReference type="ARBA" id="ARBA00012438"/>
    </source>
</evidence>
<comment type="catalytic activity">
    <reaction evidence="1">
        <text>ATP + protein L-histidine = ADP + protein N-phospho-L-histidine.</text>
        <dbReference type="EC" id="2.7.13.3"/>
    </reaction>
</comment>
<dbReference type="CDD" id="cd16922">
    <property type="entry name" value="HATPase_EvgS-ArcB-TorS-like"/>
    <property type="match status" value="1"/>
</dbReference>
<dbReference type="PRINTS" id="PR00344">
    <property type="entry name" value="BCTRLSENSOR"/>
</dbReference>
<evidence type="ECO:0000313" key="12">
    <source>
        <dbReference type="Proteomes" id="UP001597319"/>
    </source>
</evidence>
<feature type="modified residue" description="4-aspartylphosphate" evidence="5">
    <location>
        <position position="662"/>
    </location>
</feature>
<feature type="repeat" description="TPR" evidence="6">
    <location>
        <begin position="72"/>
        <end position="105"/>
    </location>
</feature>
<evidence type="ECO:0000313" key="11">
    <source>
        <dbReference type="EMBL" id="MFD2562578.1"/>
    </source>
</evidence>
<dbReference type="Pfam" id="PF00512">
    <property type="entry name" value="HisKA"/>
    <property type="match status" value="1"/>
</dbReference>
<feature type="domain" description="Response regulatory" evidence="10">
    <location>
        <begin position="613"/>
        <end position="727"/>
    </location>
</feature>
<dbReference type="SUPFAM" id="SSF52172">
    <property type="entry name" value="CheY-like"/>
    <property type="match status" value="1"/>
</dbReference>
<dbReference type="EC" id="2.7.13.3" evidence="2"/>
<dbReference type="InterPro" id="IPR036890">
    <property type="entry name" value="HATPase_C_sf"/>
</dbReference>
<dbReference type="SUPFAM" id="SSF47384">
    <property type="entry name" value="Homodimeric domain of signal transducing histidine kinase"/>
    <property type="match status" value="1"/>
</dbReference>
<evidence type="ECO:0000259" key="9">
    <source>
        <dbReference type="PROSITE" id="PS50109"/>
    </source>
</evidence>
<name>A0ABW5LCI7_9FLAO</name>
<dbReference type="InterPro" id="IPR005467">
    <property type="entry name" value="His_kinase_dom"/>
</dbReference>
<evidence type="ECO:0000256" key="4">
    <source>
        <dbReference type="ARBA" id="ARBA00023012"/>
    </source>
</evidence>
<dbReference type="Pfam" id="PF13181">
    <property type="entry name" value="TPR_8"/>
    <property type="match status" value="1"/>
</dbReference>
<dbReference type="Pfam" id="PF13424">
    <property type="entry name" value="TPR_12"/>
    <property type="match status" value="1"/>
</dbReference>
<dbReference type="InterPro" id="IPR003661">
    <property type="entry name" value="HisK_dim/P_dom"/>
</dbReference>
<feature type="domain" description="Histidine kinase" evidence="9">
    <location>
        <begin position="370"/>
        <end position="591"/>
    </location>
</feature>
<evidence type="ECO:0000259" key="10">
    <source>
        <dbReference type="PROSITE" id="PS50110"/>
    </source>
</evidence>
<keyword evidence="8" id="KW-0812">Transmembrane</keyword>
<dbReference type="EMBL" id="JBHULE010000008">
    <property type="protein sequence ID" value="MFD2562578.1"/>
    <property type="molecule type" value="Genomic_DNA"/>
</dbReference>
<feature type="transmembrane region" description="Helical" evidence="8">
    <location>
        <begin position="311"/>
        <end position="333"/>
    </location>
</feature>
<keyword evidence="3 5" id="KW-0597">Phosphoprotein</keyword>
<keyword evidence="8" id="KW-0472">Membrane</keyword>
<dbReference type="Pfam" id="PF02518">
    <property type="entry name" value="HATPase_c"/>
    <property type="match status" value="1"/>
</dbReference>
<dbReference type="PROSITE" id="PS50110">
    <property type="entry name" value="RESPONSE_REGULATORY"/>
    <property type="match status" value="1"/>
</dbReference>
<dbReference type="InterPro" id="IPR011990">
    <property type="entry name" value="TPR-like_helical_dom_sf"/>
</dbReference>
<dbReference type="CDD" id="cd00082">
    <property type="entry name" value="HisKA"/>
    <property type="match status" value="1"/>
</dbReference>
<dbReference type="PANTHER" id="PTHR45339:SF1">
    <property type="entry name" value="HYBRID SIGNAL TRANSDUCTION HISTIDINE KINASE J"/>
    <property type="match status" value="1"/>
</dbReference>
<dbReference type="InterPro" id="IPR001789">
    <property type="entry name" value="Sig_transdc_resp-reg_receiver"/>
</dbReference>
<keyword evidence="7" id="KW-0175">Coiled coil</keyword>
<dbReference type="Gene3D" id="1.10.287.130">
    <property type="match status" value="1"/>
</dbReference>
<keyword evidence="12" id="KW-1185">Reference proteome</keyword>
<dbReference type="Proteomes" id="UP001597319">
    <property type="component" value="Unassembled WGS sequence"/>
</dbReference>
<dbReference type="SMART" id="SM00448">
    <property type="entry name" value="REC"/>
    <property type="match status" value="1"/>
</dbReference>
<keyword evidence="6" id="KW-0802">TPR repeat</keyword>
<dbReference type="RefSeq" id="WP_378291290.1">
    <property type="nucleotide sequence ID" value="NZ_JBHULE010000008.1"/>
</dbReference>
<evidence type="ECO:0000256" key="7">
    <source>
        <dbReference type="SAM" id="Coils"/>
    </source>
</evidence>
<dbReference type="SMART" id="SM00387">
    <property type="entry name" value="HATPase_c"/>
    <property type="match status" value="1"/>
</dbReference>
<dbReference type="SUPFAM" id="SSF48452">
    <property type="entry name" value="TPR-like"/>
    <property type="match status" value="1"/>
</dbReference>
<dbReference type="InterPro" id="IPR004358">
    <property type="entry name" value="Sig_transdc_His_kin-like_C"/>
</dbReference>
<feature type="repeat" description="TPR" evidence="6">
    <location>
        <begin position="193"/>
        <end position="226"/>
    </location>
</feature>
<gene>
    <name evidence="11" type="ORF">ACFSR1_07815</name>
</gene>
<dbReference type="PANTHER" id="PTHR45339">
    <property type="entry name" value="HYBRID SIGNAL TRANSDUCTION HISTIDINE KINASE J"/>
    <property type="match status" value="1"/>
</dbReference>
<keyword evidence="4" id="KW-0902">Two-component regulatory system</keyword>
<dbReference type="PROSITE" id="PS50005">
    <property type="entry name" value="TPR"/>
    <property type="match status" value="2"/>
</dbReference>